<dbReference type="EMBL" id="BQNB010017744">
    <property type="protein sequence ID" value="GJT66753.1"/>
    <property type="molecule type" value="Genomic_DNA"/>
</dbReference>
<proteinExistence type="predicted"/>
<comment type="caution">
    <text evidence="2">The sequence shown here is derived from an EMBL/GenBank/DDBJ whole genome shotgun (WGS) entry which is preliminary data.</text>
</comment>
<evidence type="ECO:0000313" key="2">
    <source>
        <dbReference type="EMBL" id="GJT66753.1"/>
    </source>
</evidence>
<sequence>MSSSTYPTPSDVDEKCAYPSANILDYTSTLPNYFLATTGNISSDSLENSKNDEILPVFSSFYNNPYLKDMQVFYAMKSPIPSPDSITPPAIFDSIFDRILVPPSFRTYTPTPPQIYELGKSFINMHVKHHEEQVESIMKYLEELSFHYIEKLEERLVNNWIIIPRDFDEVKTKLKEARTQIRELQKKHMGQRDKIAFAHFWISDLEITLKDIQDRHMKNLMGYMPPKRTSTSEASAMTHAAIRKLVADSVAITLEAQAAMMEIKNNPSSRPRKTPYKKFTSYQPFYFNGTEGAVGLIRWFKRTESVFSHSKCAEKNKVRFAVNTLTKEALFWWNSFTQSIEIEEAYKITWSEFKRLLIKKYYPQTEIKKIKETITMT</sequence>
<keyword evidence="1" id="KW-0175">Coiled coil</keyword>
<reference evidence="2" key="1">
    <citation type="journal article" date="2022" name="Int. J. Mol. Sci.">
        <title>Draft Genome of Tanacetum Coccineum: Genomic Comparison of Closely Related Tanacetum-Family Plants.</title>
        <authorList>
            <person name="Yamashiro T."/>
            <person name="Shiraishi A."/>
            <person name="Nakayama K."/>
            <person name="Satake H."/>
        </authorList>
    </citation>
    <scope>NUCLEOTIDE SEQUENCE</scope>
</reference>
<gene>
    <name evidence="2" type="ORF">Tco_1018233</name>
</gene>
<evidence type="ECO:0008006" key="4">
    <source>
        <dbReference type="Google" id="ProtNLM"/>
    </source>
</evidence>
<name>A0ABQ5FV52_9ASTR</name>
<reference evidence="2" key="2">
    <citation type="submission" date="2022-01" db="EMBL/GenBank/DDBJ databases">
        <authorList>
            <person name="Yamashiro T."/>
            <person name="Shiraishi A."/>
            <person name="Satake H."/>
            <person name="Nakayama K."/>
        </authorList>
    </citation>
    <scope>NUCLEOTIDE SEQUENCE</scope>
</reference>
<feature type="coiled-coil region" evidence="1">
    <location>
        <begin position="167"/>
        <end position="194"/>
    </location>
</feature>
<protein>
    <recommendedName>
        <fullName evidence="4">Reverse transcriptase domain-containing protein</fullName>
    </recommendedName>
</protein>
<evidence type="ECO:0000256" key="1">
    <source>
        <dbReference type="SAM" id="Coils"/>
    </source>
</evidence>
<dbReference type="Proteomes" id="UP001151760">
    <property type="component" value="Unassembled WGS sequence"/>
</dbReference>
<accession>A0ABQ5FV52</accession>
<keyword evidence="3" id="KW-1185">Reference proteome</keyword>
<organism evidence="2 3">
    <name type="scientific">Tanacetum coccineum</name>
    <dbReference type="NCBI Taxonomy" id="301880"/>
    <lineage>
        <taxon>Eukaryota</taxon>
        <taxon>Viridiplantae</taxon>
        <taxon>Streptophyta</taxon>
        <taxon>Embryophyta</taxon>
        <taxon>Tracheophyta</taxon>
        <taxon>Spermatophyta</taxon>
        <taxon>Magnoliopsida</taxon>
        <taxon>eudicotyledons</taxon>
        <taxon>Gunneridae</taxon>
        <taxon>Pentapetalae</taxon>
        <taxon>asterids</taxon>
        <taxon>campanulids</taxon>
        <taxon>Asterales</taxon>
        <taxon>Asteraceae</taxon>
        <taxon>Asteroideae</taxon>
        <taxon>Anthemideae</taxon>
        <taxon>Anthemidinae</taxon>
        <taxon>Tanacetum</taxon>
    </lineage>
</organism>
<evidence type="ECO:0000313" key="3">
    <source>
        <dbReference type="Proteomes" id="UP001151760"/>
    </source>
</evidence>